<evidence type="ECO:0000313" key="10">
    <source>
        <dbReference type="Proteomes" id="UP000295783"/>
    </source>
</evidence>
<dbReference type="Proteomes" id="UP000295783">
    <property type="component" value="Unassembled WGS sequence"/>
</dbReference>
<dbReference type="InterPro" id="IPR003423">
    <property type="entry name" value="OMP_efflux"/>
</dbReference>
<dbReference type="Gene3D" id="1.20.1600.10">
    <property type="entry name" value="Outer membrane efflux proteins (OEP)"/>
    <property type="match status" value="1"/>
</dbReference>
<dbReference type="Pfam" id="PF02321">
    <property type="entry name" value="OEP"/>
    <property type="match status" value="2"/>
</dbReference>
<protein>
    <submittedName>
        <fullName evidence="9">Adhesin transport system outer membrane protein</fullName>
    </submittedName>
</protein>
<evidence type="ECO:0000256" key="6">
    <source>
        <dbReference type="ARBA" id="ARBA00023136"/>
    </source>
</evidence>
<keyword evidence="7" id="KW-0998">Cell outer membrane</keyword>
<dbReference type="SUPFAM" id="SSF56954">
    <property type="entry name" value="Outer membrane efflux proteins (OEP)"/>
    <property type="match status" value="1"/>
</dbReference>
<dbReference type="InterPro" id="IPR051906">
    <property type="entry name" value="TolC-like"/>
</dbReference>
<comment type="caution">
    <text evidence="9">The sequence shown here is derived from an EMBL/GenBank/DDBJ whole genome shotgun (WGS) entry which is preliminary data.</text>
</comment>
<keyword evidence="8" id="KW-0732">Signal</keyword>
<keyword evidence="3" id="KW-0813">Transport</keyword>
<dbReference type="GO" id="GO:0009279">
    <property type="term" value="C:cell outer membrane"/>
    <property type="evidence" value="ECO:0007669"/>
    <property type="project" value="UniProtKB-SubCell"/>
</dbReference>
<evidence type="ECO:0000256" key="7">
    <source>
        <dbReference type="ARBA" id="ARBA00023237"/>
    </source>
</evidence>
<evidence type="ECO:0000256" key="1">
    <source>
        <dbReference type="ARBA" id="ARBA00004442"/>
    </source>
</evidence>
<gene>
    <name evidence="9" type="ORF">A8950_2561</name>
</gene>
<sequence>MSCLVGIMLLTGMGSASAETLEQALSGLLQSSDRVTAAQMNLQANTEGIDEALSAYYPKAAITGDVGYEYTDSPSLRDDGIDHFDTDRQGVALTLTQNVWDGWRREAAVDVARLNEQVASLSLGATIQDVLFEAITAYHEVLRQTRLIEIAKSDEENLQTQLQLEDERVQRGSGITVDVLQAKSRLQLAKERRVAFEGRLKDAIARYQQVYSTAPNVAGLVDPVPPMGMLPADIDSAISLALDENPAVDASARGIDIASQERIAARSDFFPRFDLVGTAGYDQDVDGVEGYRENYSVVLRMTWEFFSGFQTQSRVKRAAAVYNQRMSEFNDTGRRVTEEVRLAWENLQTSRERVELLQNAVNIAEEVYAARQRLREAGQESSINVLDSLSELKSAQINFVDASYNARLSVYRVLRAVGHLRPQDMGLQDPEMRSVE</sequence>
<comment type="similarity">
    <text evidence="2">Belongs to the outer membrane factor (OMF) (TC 1.B.17) family.</text>
</comment>
<dbReference type="PANTHER" id="PTHR30026">
    <property type="entry name" value="OUTER MEMBRANE PROTEIN TOLC"/>
    <property type="match status" value="1"/>
</dbReference>
<keyword evidence="6" id="KW-0472">Membrane</keyword>
<dbReference type="InterPro" id="IPR010130">
    <property type="entry name" value="T1SS_OMP_TolC"/>
</dbReference>
<accession>A0A4R6WS98</accession>
<keyword evidence="5" id="KW-0812">Transmembrane</keyword>
<dbReference type="GO" id="GO:0015288">
    <property type="term" value="F:porin activity"/>
    <property type="evidence" value="ECO:0007669"/>
    <property type="project" value="TreeGrafter"/>
</dbReference>
<comment type="subcellular location">
    <subcellularLocation>
        <location evidence="1">Cell outer membrane</location>
    </subcellularLocation>
</comment>
<feature type="chain" id="PRO_5020837253" evidence="8">
    <location>
        <begin position="19"/>
        <end position="436"/>
    </location>
</feature>
<evidence type="ECO:0000256" key="3">
    <source>
        <dbReference type="ARBA" id="ARBA00022448"/>
    </source>
</evidence>
<dbReference type="GO" id="GO:1990281">
    <property type="term" value="C:efflux pump complex"/>
    <property type="evidence" value="ECO:0007669"/>
    <property type="project" value="TreeGrafter"/>
</dbReference>
<evidence type="ECO:0000256" key="2">
    <source>
        <dbReference type="ARBA" id="ARBA00007613"/>
    </source>
</evidence>
<feature type="signal peptide" evidence="8">
    <location>
        <begin position="1"/>
        <end position="18"/>
    </location>
</feature>
<evidence type="ECO:0000256" key="4">
    <source>
        <dbReference type="ARBA" id="ARBA00022452"/>
    </source>
</evidence>
<dbReference type="AlphaFoldDB" id="A0A4R6WS98"/>
<reference evidence="9 10" key="1">
    <citation type="submission" date="2019-03" db="EMBL/GenBank/DDBJ databases">
        <title>Genomic Encyclopedia of Type Strains, Phase III (KMG-III): the genomes of soil and plant-associated and newly described type strains.</title>
        <authorList>
            <person name="Whitman W."/>
        </authorList>
    </citation>
    <scope>NUCLEOTIDE SEQUENCE [LARGE SCALE GENOMIC DNA]</scope>
    <source>
        <strain evidence="9 10">CGMCC 1.7660</strain>
    </source>
</reference>
<dbReference type="GO" id="GO:0015562">
    <property type="term" value="F:efflux transmembrane transporter activity"/>
    <property type="evidence" value="ECO:0007669"/>
    <property type="project" value="InterPro"/>
</dbReference>
<keyword evidence="10" id="KW-1185">Reference proteome</keyword>
<keyword evidence="4" id="KW-1134">Transmembrane beta strand</keyword>
<dbReference type="EMBL" id="SNYW01000009">
    <property type="protein sequence ID" value="TDQ81493.1"/>
    <property type="molecule type" value="Genomic_DNA"/>
</dbReference>
<dbReference type="PANTHER" id="PTHR30026:SF22">
    <property type="entry name" value="OUTER MEMBRANE EFFLUX PROTEIN"/>
    <property type="match status" value="1"/>
</dbReference>
<evidence type="ECO:0000256" key="5">
    <source>
        <dbReference type="ARBA" id="ARBA00022692"/>
    </source>
</evidence>
<organism evidence="9 10">
    <name type="scientific">Dongia mobilis</name>
    <dbReference type="NCBI Taxonomy" id="578943"/>
    <lineage>
        <taxon>Bacteria</taxon>
        <taxon>Pseudomonadati</taxon>
        <taxon>Pseudomonadota</taxon>
        <taxon>Alphaproteobacteria</taxon>
        <taxon>Rhodospirillales</taxon>
        <taxon>Dongiaceae</taxon>
        <taxon>Dongia</taxon>
    </lineage>
</organism>
<proteinExistence type="inferred from homology"/>
<name>A0A4R6WS98_9PROT</name>
<evidence type="ECO:0000313" key="9">
    <source>
        <dbReference type="EMBL" id="TDQ81493.1"/>
    </source>
</evidence>
<evidence type="ECO:0000256" key="8">
    <source>
        <dbReference type="SAM" id="SignalP"/>
    </source>
</evidence>
<dbReference type="NCBIfam" id="TIGR01844">
    <property type="entry name" value="type_I_sec_TolC"/>
    <property type="match status" value="1"/>
</dbReference>